<keyword evidence="2" id="KW-0472">Membrane</keyword>
<keyword evidence="2" id="KW-1133">Transmembrane helix</keyword>
<keyword evidence="4" id="KW-1185">Reference proteome</keyword>
<organism evidence="3 4">
    <name type="scientific">Paramecium sonneborni</name>
    <dbReference type="NCBI Taxonomy" id="65129"/>
    <lineage>
        <taxon>Eukaryota</taxon>
        <taxon>Sar</taxon>
        <taxon>Alveolata</taxon>
        <taxon>Ciliophora</taxon>
        <taxon>Intramacronucleata</taxon>
        <taxon>Oligohymenophorea</taxon>
        <taxon>Peniculida</taxon>
        <taxon>Parameciidae</taxon>
        <taxon>Paramecium</taxon>
    </lineage>
</organism>
<gene>
    <name evidence="3" type="ORF">PSON_ATCC_30995.1.T0570027</name>
</gene>
<feature type="region of interest" description="Disordered" evidence="1">
    <location>
        <begin position="83"/>
        <end position="109"/>
    </location>
</feature>
<evidence type="ECO:0000256" key="1">
    <source>
        <dbReference type="SAM" id="MobiDB-lite"/>
    </source>
</evidence>
<feature type="transmembrane region" description="Helical" evidence="2">
    <location>
        <begin position="54"/>
        <end position="75"/>
    </location>
</feature>
<comment type="caution">
    <text evidence="3">The sequence shown here is derived from an EMBL/GenBank/DDBJ whole genome shotgun (WGS) entry which is preliminary data.</text>
</comment>
<evidence type="ECO:0000313" key="3">
    <source>
        <dbReference type="EMBL" id="CAD8090991.1"/>
    </source>
</evidence>
<dbReference type="EMBL" id="CAJJDN010000057">
    <property type="protein sequence ID" value="CAD8090991.1"/>
    <property type="molecule type" value="Genomic_DNA"/>
</dbReference>
<reference evidence="3" key="1">
    <citation type="submission" date="2021-01" db="EMBL/GenBank/DDBJ databases">
        <authorList>
            <consortium name="Genoscope - CEA"/>
            <person name="William W."/>
        </authorList>
    </citation>
    <scope>NUCLEOTIDE SEQUENCE</scope>
</reference>
<sequence>MIRKRFYKEQIANGNNCDIVHHHHFRYIFIVYLNQNSLQMVSRLLVQLDSATDWILILGVFFGILIIGLIMYRLCRRKQKSQPKYQNNSKNFKDVPKSEQIQDDEKLQNRMDTSMTKKEFFVIEEEPEKKNDNNDNYHPGEVNESINLSNVFNLEGEGKQYKNSSKYSQIRQN</sequence>
<evidence type="ECO:0000313" key="4">
    <source>
        <dbReference type="Proteomes" id="UP000692954"/>
    </source>
</evidence>
<feature type="compositionally biased region" description="Basic and acidic residues" evidence="1">
    <location>
        <begin position="123"/>
        <end position="135"/>
    </location>
</feature>
<accession>A0A8S1NL75</accession>
<dbReference type="AlphaFoldDB" id="A0A8S1NL75"/>
<dbReference type="Proteomes" id="UP000692954">
    <property type="component" value="Unassembled WGS sequence"/>
</dbReference>
<proteinExistence type="predicted"/>
<evidence type="ECO:0000256" key="2">
    <source>
        <dbReference type="SAM" id="Phobius"/>
    </source>
</evidence>
<feature type="region of interest" description="Disordered" evidence="1">
    <location>
        <begin position="123"/>
        <end position="143"/>
    </location>
</feature>
<protein>
    <submittedName>
        <fullName evidence="3">Uncharacterized protein</fullName>
    </submittedName>
</protein>
<keyword evidence="2" id="KW-0812">Transmembrane</keyword>
<dbReference type="OrthoDB" id="304553at2759"/>
<name>A0A8S1NL75_9CILI</name>